<dbReference type="InterPro" id="IPR023996">
    <property type="entry name" value="TonB-dep_OMP_SusC/RagA"/>
</dbReference>
<comment type="similarity">
    <text evidence="7">Belongs to the TonB-dependent receptor family.</text>
</comment>
<dbReference type="NCBIfam" id="TIGR04057">
    <property type="entry name" value="SusC_RagA_signa"/>
    <property type="match status" value="1"/>
</dbReference>
<keyword evidence="2 7" id="KW-0813">Transport</keyword>
<dbReference type="InterPro" id="IPR008969">
    <property type="entry name" value="CarboxyPept-like_regulatory"/>
</dbReference>
<dbReference type="GO" id="GO:0009279">
    <property type="term" value="C:cell outer membrane"/>
    <property type="evidence" value="ECO:0007669"/>
    <property type="project" value="UniProtKB-SubCell"/>
</dbReference>
<keyword evidence="6 7" id="KW-0998">Cell outer membrane</keyword>
<evidence type="ECO:0000256" key="5">
    <source>
        <dbReference type="ARBA" id="ARBA00023136"/>
    </source>
</evidence>
<dbReference type="SUPFAM" id="SSF49464">
    <property type="entry name" value="Carboxypeptidase regulatory domain-like"/>
    <property type="match status" value="1"/>
</dbReference>
<keyword evidence="11" id="KW-1185">Reference proteome</keyword>
<keyword evidence="5 7" id="KW-0472">Membrane</keyword>
<keyword evidence="10" id="KW-0675">Receptor</keyword>
<dbReference type="Pfam" id="PF07715">
    <property type="entry name" value="Plug"/>
    <property type="match status" value="1"/>
</dbReference>
<dbReference type="InterPro" id="IPR039426">
    <property type="entry name" value="TonB-dep_rcpt-like"/>
</dbReference>
<evidence type="ECO:0000259" key="9">
    <source>
        <dbReference type="Pfam" id="PF07715"/>
    </source>
</evidence>
<dbReference type="Gene3D" id="2.60.40.1120">
    <property type="entry name" value="Carboxypeptidase-like, regulatory domain"/>
    <property type="match status" value="1"/>
</dbReference>
<dbReference type="Pfam" id="PF13715">
    <property type="entry name" value="CarbopepD_reg_2"/>
    <property type="match status" value="1"/>
</dbReference>
<gene>
    <name evidence="10" type="ORF">D8S85_12895</name>
</gene>
<evidence type="ECO:0000256" key="6">
    <source>
        <dbReference type="ARBA" id="ARBA00023237"/>
    </source>
</evidence>
<accession>A0A3S9VUW5</accession>
<evidence type="ECO:0000256" key="7">
    <source>
        <dbReference type="PROSITE-ProRule" id="PRU01360"/>
    </source>
</evidence>
<evidence type="ECO:0000256" key="3">
    <source>
        <dbReference type="ARBA" id="ARBA00022452"/>
    </source>
</evidence>
<dbReference type="AlphaFoldDB" id="A0A3S9VUW5"/>
<evidence type="ECO:0000313" key="11">
    <source>
        <dbReference type="Proteomes" id="UP000270673"/>
    </source>
</evidence>
<dbReference type="Gene3D" id="2.170.130.10">
    <property type="entry name" value="TonB-dependent receptor, plug domain"/>
    <property type="match status" value="1"/>
</dbReference>
<dbReference type="InterPro" id="IPR036942">
    <property type="entry name" value="Beta-barrel_TonB_sf"/>
</dbReference>
<dbReference type="OrthoDB" id="1096961at2"/>
<dbReference type="Gene3D" id="2.40.170.20">
    <property type="entry name" value="TonB-dependent receptor, beta-barrel domain"/>
    <property type="match status" value="1"/>
</dbReference>
<evidence type="ECO:0000256" key="8">
    <source>
        <dbReference type="SAM" id="MobiDB-lite"/>
    </source>
</evidence>
<protein>
    <submittedName>
        <fullName evidence="10">TonB-dependent receptor</fullName>
    </submittedName>
</protein>
<feature type="region of interest" description="Disordered" evidence="8">
    <location>
        <begin position="1"/>
        <end position="20"/>
    </location>
</feature>
<organism evidence="10 11">
    <name type="scientific">Butyricimonas faecalis</name>
    <dbReference type="NCBI Taxonomy" id="2093856"/>
    <lineage>
        <taxon>Bacteria</taxon>
        <taxon>Pseudomonadati</taxon>
        <taxon>Bacteroidota</taxon>
        <taxon>Bacteroidia</taxon>
        <taxon>Bacteroidales</taxon>
        <taxon>Odoribacteraceae</taxon>
        <taxon>Butyricimonas</taxon>
    </lineage>
</organism>
<dbReference type="InterPro" id="IPR012910">
    <property type="entry name" value="Plug_dom"/>
</dbReference>
<dbReference type="KEGG" id="buy:D8S85_12895"/>
<evidence type="ECO:0000256" key="2">
    <source>
        <dbReference type="ARBA" id="ARBA00022448"/>
    </source>
</evidence>
<comment type="subcellular location">
    <subcellularLocation>
        <location evidence="1 7">Cell outer membrane</location>
        <topology evidence="1 7">Multi-pass membrane protein</topology>
    </subcellularLocation>
</comment>
<evidence type="ECO:0000256" key="1">
    <source>
        <dbReference type="ARBA" id="ARBA00004571"/>
    </source>
</evidence>
<dbReference type="NCBIfam" id="TIGR04056">
    <property type="entry name" value="OMP_RagA_SusC"/>
    <property type="match status" value="1"/>
</dbReference>
<dbReference type="RefSeq" id="WP_106481010.1">
    <property type="nucleotide sequence ID" value="NZ_CP032819.1"/>
</dbReference>
<dbReference type="EMBL" id="CP032819">
    <property type="protein sequence ID" value="AZS30355.1"/>
    <property type="molecule type" value="Genomic_DNA"/>
</dbReference>
<feature type="domain" description="TonB-dependent receptor plug" evidence="9">
    <location>
        <begin position="165"/>
        <end position="274"/>
    </location>
</feature>
<dbReference type="InterPro" id="IPR037066">
    <property type="entry name" value="Plug_dom_sf"/>
</dbReference>
<dbReference type="PROSITE" id="PS52016">
    <property type="entry name" value="TONB_DEPENDENT_REC_3"/>
    <property type="match status" value="1"/>
</dbReference>
<sequence>MKKNPQTKVRQKRVLASVKTKSPRRRREWGLIVLPFLCCLPLLSNAHFAKHHTGINELSRSENPGNDTPQATTVIRGVVKDKEGTPLPGVTILIKGSTVGVSTDVKGEYAMNVEKRDSLILSFSFVGMKTKEVKWTGQQTLNIVLEEDVSEVEEVVVIGYGTTTKKDLTGSVASFDSRIIEESTATSVAHMMQGQIPGLSILAGDGSPGSPARLEIRGVPSLSGATSPLIVVDNVPMTSDFDINELNPDDIQSIDILKGASSAAIYGSRAAAGVIMIMTKGGKRNQKPVINYSYDYSITSLVSDVNTLTTDEFKMLVMEAVRNGAKAEGYDDITQYSKYSTFAASDFFGEANTPWMKYIMRDGSKQQHKVSIRGGGSSFGYNASLGYTDELGQVKGTNYERYTYDIGFNADINKWIKASVKVSGTLSDRLSNSAGISSAAKARPDIKAYNDDGSLYLHSYLYSGRTYYVVNPIIEMEENTTESEDHNVRLTGNLEFRILPELTLVTQYTYQTRKGERYAYQSSRTQAGSGYWGDQKGSGRKTHSKTDSKEFEARLSYVKSFGEQHKLTAVLAGNYNDEESEYYSLSMTDFPDDYVQNAIWQGANPYKYGAVSGSASGSVLLSFVGRIEYKFMDRYLLTGTIRSDGSSKFSPKYRWGTFPSFAAAWIVSEENFLKNSHWLSFLKIRAGWGKTGNGWVGEYGWRTLYSSTDYQNMPATIPSQIGNNELKWESTQQYDLGLDFSFLKNQRIRGSLGFYKKTTKGLLYPFTMALSTGMESTSVNFANIENKGVEFDISTTIIQNKNWNWSLGFNIGKNKNKITGLDAEYISSPGQTYLSNTVIREGESLGLIYGFETDGVFRSQAEIDYYESLNPDYQYQEQYSYRKTIPGDLKFVDQDGDGRVNKVYGNHEDKIVLGCSRPDFEGGFNTRLSWKGLTLSVQGTFSYGAQKAWTAEANQFCFASTGTANVLDVALKRWTPENPTSNYPCVRLDFYNNDFTDFSVYNASYLKIQNVNLEYRFPKHIVEKTKIFENISIFASANNVCTFTSYPGPSPESWSSDAIRGASIDTEAYPKTRTFNFGVKVTIK</sequence>
<dbReference type="Proteomes" id="UP000270673">
    <property type="component" value="Chromosome"/>
</dbReference>
<evidence type="ECO:0000313" key="10">
    <source>
        <dbReference type="EMBL" id="AZS30355.1"/>
    </source>
</evidence>
<evidence type="ECO:0000256" key="4">
    <source>
        <dbReference type="ARBA" id="ARBA00022692"/>
    </source>
</evidence>
<dbReference type="InterPro" id="IPR023997">
    <property type="entry name" value="TonB-dep_OMP_SusC/RagA_CS"/>
</dbReference>
<proteinExistence type="inferred from homology"/>
<keyword evidence="4 7" id="KW-0812">Transmembrane</keyword>
<keyword evidence="3 7" id="KW-1134">Transmembrane beta strand</keyword>
<feature type="compositionally biased region" description="Basic residues" evidence="8">
    <location>
        <begin position="1"/>
        <end position="13"/>
    </location>
</feature>
<reference evidence="10 11" key="1">
    <citation type="submission" date="2018-10" db="EMBL/GenBank/DDBJ databases">
        <title>Butyricimonas faecalis sp. nov., isolated from human faeces and emended description of the genus Butyricimonas.</title>
        <authorList>
            <person name="Le Roy T."/>
            <person name="Van der Smissen P."/>
            <person name="Paquot A."/>
            <person name="Delzenne N."/>
            <person name="Muccioli G."/>
            <person name="Collet J.-F."/>
            <person name="Cani P.D."/>
        </authorList>
    </citation>
    <scope>NUCLEOTIDE SEQUENCE [LARGE SCALE GENOMIC DNA]</scope>
    <source>
        <strain evidence="10 11">H184</strain>
    </source>
</reference>
<feature type="region of interest" description="Disordered" evidence="8">
    <location>
        <begin position="526"/>
        <end position="547"/>
    </location>
</feature>
<name>A0A3S9VUW5_9BACT</name>
<dbReference type="SUPFAM" id="SSF56935">
    <property type="entry name" value="Porins"/>
    <property type="match status" value="1"/>
</dbReference>